<sequence>MIPATSKLLPRRRLRSSGFVQIQRIGHRLPHPGIFRQWSKRTTQQQPKIGFPKSFRFQPCRQNLRPHPLPPMIDRRVGNRKLRRQLRPSGENHRPELRTDCRPHAVGEEVFMKAALRRQNAAPEIADGDAVFIASAGNELPPIFAHDLGIQRHAVFAQSRQPDQLEFQIVIGHIGNDHPVRRQFERHCRNAFIRHSNQPAKTFAEPARGHAIGISRYRRRHDHAVIFHQHRDFLSQ</sequence>
<proteinExistence type="predicted"/>
<dbReference type="AlphaFoldDB" id="A0A645B688"/>
<protein>
    <submittedName>
        <fullName evidence="1">Uncharacterized protein</fullName>
    </submittedName>
</protein>
<accession>A0A645B688</accession>
<dbReference type="EMBL" id="VSSQ01017643">
    <property type="protein sequence ID" value="MPM60131.1"/>
    <property type="molecule type" value="Genomic_DNA"/>
</dbReference>
<evidence type="ECO:0000313" key="1">
    <source>
        <dbReference type="EMBL" id="MPM60131.1"/>
    </source>
</evidence>
<comment type="caution">
    <text evidence="1">The sequence shown here is derived from an EMBL/GenBank/DDBJ whole genome shotgun (WGS) entry which is preliminary data.</text>
</comment>
<name>A0A645B688_9ZZZZ</name>
<reference evidence="1" key="1">
    <citation type="submission" date="2019-08" db="EMBL/GenBank/DDBJ databases">
        <authorList>
            <person name="Kucharzyk K."/>
            <person name="Murdoch R.W."/>
            <person name="Higgins S."/>
            <person name="Loffler F."/>
        </authorList>
    </citation>
    <scope>NUCLEOTIDE SEQUENCE</scope>
</reference>
<gene>
    <name evidence="1" type="ORF">SDC9_106978</name>
</gene>
<organism evidence="1">
    <name type="scientific">bioreactor metagenome</name>
    <dbReference type="NCBI Taxonomy" id="1076179"/>
    <lineage>
        <taxon>unclassified sequences</taxon>
        <taxon>metagenomes</taxon>
        <taxon>ecological metagenomes</taxon>
    </lineage>
</organism>